<dbReference type="EMBL" id="KE356561">
    <property type="protein sequence ID" value="ERG95250.1"/>
    <property type="molecule type" value="Genomic_DNA"/>
</dbReference>
<evidence type="ECO:0000313" key="1">
    <source>
        <dbReference type="EMBL" id="ERG95250.1"/>
    </source>
</evidence>
<organism evidence="1 2">
    <name type="scientific">Haloquadratum walsbyi J07HQW2</name>
    <dbReference type="NCBI Taxonomy" id="1238425"/>
    <lineage>
        <taxon>Archaea</taxon>
        <taxon>Methanobacteriati</taxon>
        <taxon>Methanobacteriota</taxon>
        <taxon>Stenosarchaea group</taxon>
        <taxon>Halobacteria</taxon>
        <taxon>Halobacteriales</taxon>
        <taxon>Haloferacaceae</taxon>
        <taxon>Haloquadratum</taxon>
    </lineage>
</organism>
<dbReference type="STRING" id="1238425.J07HQW2_01701"/>
<dbReference type="GO" id="GO:0046917">
    <property type="term" value="F:triphosphoribosyl-dephospho-CoA synthase activity"/>
    <property type="evidence" value="ECO:0007669"/>
    <property type="project" value="InterPro"/>
</dbReference>
<evidence type="ECO:0000313" key="2">
    <source>
        <dbReference type="Proteomes" id="UP000030710"/>
    </source>
</evidence>
<gene>
    <name evidence="1" type="ORF">J07HQW2_01701</name>
</gene>
<sequence>MIESHNSTEDNRSSLDEDKSMNYQTARDSAANAQLALLLDVGSAPKPGNVDRDHDISALRMEHFFAGAIGAGAGLRQAAAGQPVGTAFERAVAGMSNQAGGNTQFGCLLLLVPLIRAAGSEDTELTSAGVRSIVNSTTVADSANFYRGFEYVDVAVEDPPEGMAALDVRRGSDAIPTLRNREMTLYDVMDASEDDGNATEWTGGFKRTFETATVIEEDDGPLPDRISRAFVDRLAQDEDTLVRTEHGDEIAAEVKQRAQAARDDPEAIAELDEAFIKAGINPGTTADLLVAATFVALERENEVMI</sequence>
<dbReference type="GO" id="GO:0005524">
    <property type="term" value="F:ATP binding"/>
    <property type="evidence" value="ECO:0007669"/>
    <property type="project" value="InterPro"/>
</dbReference>
<dbReference type="PANTHER" id="PTHR42280:SF1">
    <property type="entry name" value="CITG FAMILY PROTEIN"/>
    <property type="match status" value="1"/>
</dbReference>
<reference evidence="1 2" key="1">
    <citation type="journal article" date="2013" name="PLoS ONE">
        <title>Assembly-driven community genomics of a hypersaline microbial ecosystem.</title>
        <authorList>
            <person name="Podell S."/>
            <person name="Ugalde J.A."/>
            <person name="Narasingarao P."/>
            <person name="Banfield J.F."/>
            <person name="Heidelberg K.B."/>
            <person name="Allen E.E."/>
        </authorList>
    </citation>
    <scope>NUCLEOTIDE SEQUENCE [LARGE SCALE GENOMIC DNA]</scope>
    <source>
        <strain evidence="2">J07HQW2</strain>
    </source>
</reference>
<dbReference type="PANTHER" id="PTHR42280">
    <property type="entry name" value="CITG FAMILY PROTEIN"/>
    <property type="match status" value="1"/>
</dbReference>
<dbReference type="InterPro" id="IPR002736">
    <property type="entry name" value="CitG"/>
</dbReference>
<protein>
    <submittedName>
        <fullName evidence="1">Triphosphoribosyl-dephospho-CoA synthetase</fullName>
    </submittedName>
</protein>
<proteinExistence type="predicted"/>
<dbReference type="AlphaFoldDB" id="U1NE20"/>
<dbReference type="Pfam" id="PF01874">
    <property type="entry name" value="CitG"/>
    <property type="match status" value="1"/>
</dbReference>
<accession>U1NE20</accession>
<dbReference type="Proteomes" id="UP000030710">
    <property type="component" value="Unassembled WGS sequence"/>
</dbReference>
<dbReference type="eggNOG" id="arCOG04238">
    <property type="taxonomic scope" value="Archaea"/>
</dbReference>
<name>U1NE20_9EURY</name>
<dbReference type="HOGENOM" id="CLU_063627_0_0_2"/>
<dbReference type="Gene3D" id="1.10.4200.10">
    <property type="entry name" value="Triphosphoribosyl-dephospho-CoA protein"/>
    <property type="match status" value="1"/>
</dbReference>